<dbReference type="InterPro" id="IPR013328">
    <property type="entry name" value="6PGD_dom2"/>
</dbReference>
<proteinExistence type="predicted"/>
<organism evidence="5 6">
    <name type="scientific">Cupriavidus basilensis</name>
    <dbReference type="NCBI Taxonomy" id="68895"/>
    <lineage>
        <taxon>Bacteria</taxon>
        <taxon>Pseudomonadati</taxon>
        <taxon>Pseudomonadota</taxon>
        <taxon>Betaproteobacteria</taxon>
        <taxon>Burkholderiales</taxon>
        <taxon>Burkholderiaceae</taxon>
        <taxon>Cupriavidus</taxon>
    </lineage>
</organism>
<evidence type="ECO:0000313" key="5">
    <source>
        <dbReference type="EMBL" id="QOT81564.1"/>
    </source>
</evidence>
<dbReference type="Pfam" id="PF03446">
    <property type="entry name" value="NAD_binding_2"/>
    <property type="match status" value="1"/>
</dbReference>
<geneLocation type="plasmid" evidence="5 6">
    <name>pRK1-1</name>
</geneLocation>
<dbReference type="PANTHER" id="PTHR22981">
    <property type="entry name" value="3-HYDROXYISOBUTYRATE DEHYDROGENASE-RELATED"/>
    <property type="match status" value="1"/>
</dbReference>
<keyword evidence="5" id="KW-0614">Plasmid</keyword>
<evidence type="ECO:0000259" key="3">
    <source>
        <dbReference type="Pfam" id="PF03446"/>
    </source>
</evidence>
<dbReference type="SUPFAM" id="SSF51735">
    <property type="entry name" value="NAD(P)-binding Rossmann-fold domains"/>
    <property type="match status" value="1"/>
</dbReference>
<dbReference type="InterPro" id="IPR015815">
    <property type="entry name" value="HIBADH-related"/>
</dbReference>
<name>A0A643G1Y7_9BURK</name>
<evidence type="ECO:0000256" key="1">
    <source>
        <dbReference type="ARBA" id="ARBA00023002"/>
    </source>
</evidence>
<dbReference type="Gene3D" id="3.40.50.720">
    <property type="entry name" value="NAD(P)-binding Rossmann-like Domain"/>
    <property type="match status" value="1"/>
</dbReference>
<dbReference type="GO" id="GO:0051287">
    <property type="term" value="F:NAD binding"/>
    <property type="evidence" value="ECO:0007669"/>
    <property type="project" value="InterPro"/>
</dbReference>
<dbReference type="EMBL" id="CP062805">
    <property type="protein sequence ID" value="QOT81564.1"/>
    <property type="molecule type" value="Genomic_DNA"/>
</dbReference>
<gene>
    <name evidence="5" type="ORF">F7R26_036660</name>
</gene>
<dbReference type="InterPro" id="IPR036291">
    <property type="entry name" value="NAD(P)-bd_dom_sf"/>
</dbReference>
<dbReference type="Gene3D" id="1.10.1040.10">
    <property type="entry name" value="N-(1-d-carboxylethyl)-l-norvaline Dehydrogenase, domain 2"/>
    <property type="match status" value="1"/>
</dbReference>
<dbReference type="InterPro" id="IPR006115">
    <property type="entry name" value="6PGDH_NADP-bd"/>
</dbReference>
<dbReference type="InterPro" id="IPR008927">
    <property type="entry name" value="6-PGluconate_DH-like_C_sf"/>
</dbReference>
<evidence type="ECO:0000259" key="4">
    <source>
        <dbReference type="Pfam" id="PF14833"/>
    </source>
</evidence>
<dbReference type="GO" id="GO:0050661">
    <property type="term" value="F:NADP binding"/>
    <property type="evidence" value="ECO:0007669"/>
    <property type="project" value="InterPro"/>
</dbReference>
<dbReference type="PANTHER" id="PTHR22981:SF7">
    <property type="entry name" value="3-HYDROXYISOBUTYRATE DEHYDROGENASE, MITOCHONDRIAL"/>
    <property type="match status" value="1"/>
</dbReference>
<dbReference type="InterPro" id="IPR029154">
    <property type="entry name" value="HIBADH-like_NADP-bd"/>
</dbReference>
<sequence>MMEMKRVAFVGAGSMGAPMARCARRAGFDLIVCDRNQAVLDAFSGEGARVTTSVAECASADAIIVLLANDAQILEAMLGPGGLADAFPAGHQPVVCMMSTTLPDTLQTISAGLRASGARLIDAPVSGGIVGAEQATLTVMMGGDPEDVAAVMPLMRSMGKNIFHCGALGSGEVVKIINNMLCIANMFLTAEAIDLAERYGVSFESLAPILNVSTGRNFLTEDAGIGRSQYAAWARSEAAFTSLHNVVSKDLHLAKKLADTTGIDLRLLDRVSQYLDSTDSQAMQRWMRHGHVVA</sequence>
<dbReference type="Pfam" id="PF14833">
    <property type="entry name" value="NAD_binding_11"/>
    <property type="match status" value="1"/>
</dbReference>
<dbReference type="SUPFAM" id="SSF48179">
    <property type="entry name" value="6-phosphogluconate dehydrogenase C-terminal domain-like"/>
    <property type="match status" value="1"/>
</dbReference>
<evidence type="ECO:0000256" key="2">
    <source>
        <dbReference type="ARBA" id="ARBA00023027"/>
    </source>
</evidence>
<evidence type="ECO:0000313" key="6">
    <source>
        <dbReference type="Proteomes" id="UP000397656"/>
    </source>
</evidence>
<dbReference type="RefSeq" id="WP_058697613.1">
    <property type="nucleotide sequence ID" value="NZ_CP062805.1"/>
</dbReference>
<feature type="domain" description="3-hydroxyisobutyrate dehydrogenase-like NAD-binding" evidence="4">
    <location>
        <begin position="169"/>
        <end position="283"/>
    </location>
</feature>
<feature type="domain" description="6-phosphogluconate dehydrogenase NADP-binding" evidence="3">
    <location>
        <begin position="6"/>
        <end position="166"/>
    </location>
</feature>
<reference evidence="5 6" key="1">
    <citation type="submission" date="2020-10" db="EMBL/GenBank/DDBJ databases">
        <title>Complete genome sequence of Cupriavidus basilensis CCUG 49340T.</title>
        <authorList>
            <person name="Salva-Serra F."/>
            <person name="Donoso R.A."/>
            <person name="Cho K.H."/>
            <person name="Yoo J.A."/>
            <person name="Lee K."/>
            <person name="Yoon S.-H."/>
            <person name="Perez-Pantoja D."/>
            <person name="Moore E.R.B."/>
        </authorList>
    </citation>
    <scope>NUCLEOTIDE SEQUENCE [LARGE SCALE GENOMIC DNA]</scope>
    <source>
        <strain evidence="6">CCUG 49340</strain>
        <plasmid evidence="5 6">pRK1-1</plasmid>
    </source>
</reference>
<accession>A0A643G1Y7</accession>
<protein>
    <submittedName>
        <fullName evidence="5">NAD(P)-dependent oxidoreductase</fullName>
    </submittedName>
</protein>
<dbReference type="AlphaFoldDB" id="A0A643G1Y7"/>
<dbReference type="PIRSF" id="PIRSF000103">
    <property type="entry name" value="HIBADH"/>
    <property type="match status" value="1"/>
</dbReference>
<dbReference type="GeneID" id="98406508"/>
<keyword evidence="1" id="KW-0560">Oxidoreductase</keyword>
<dbReference type="Proteomes" id="UP000397656">
    <property type="component" value="Plasmid pRK1-1"/>
</dbReference>
<keyword evidence="2" id="KW-0520">NAD</keyword>
<dbReference type="GO" id="GO:0016616">
    <property type="term" value="F:oxidoreductase activity, acting on the CH-OH group of donors, NAD or NADP as acceptor"/>
    <property type="evidence" value="ECO:0007669"/>
    <property type="project" value="TreeGrafter"/>
</dbReference>